<dbReference type="HAMAP" id="MF_00365">
    <property type="entry name" value="RecF"/>
    <property type="match status" value="1"/>
</dbReference>
<dbReference type="GO" id="GO:0006260">
    <property type="term" value="P:DNA replication"/>
    <property type="evidence" value="ECO:0007669"/>
    <property type="project" value="UniProtKB-UniRule"/>
</dbReference>
<dbReference type="Proteomes" id="UP000077096">
    <property type="component" value="Chromosome"/>
</dbReference>
<dbReference type="GO" id="GO:0005737">
    <property type="term" value="C:cytoplasm"/>
    <property type="evidence" value="ECO:0007669"/>
    <property type="project" value="UniProtKB-SubCell"/>
</dbReference>
<keyword evidence="4 6" id="KW-0067">ATP-binding</keyword>
<keyword evidence="2 6" id="KW-0235">DNA replication</keyword>
<name>A0A172T1A7_FERPE</name>
<organism evidence="8 9">
    <name type="scientific">Fervidobacterium pennivorans</name>
    <dbReference type="NCBI Taxonomy" id="93466"/>
    <lineage>
        <taxon>Bacteria</taxon>
        <taxon>Thermotogati</taxon>
        <taxon>Thermotogota</taxon>
        <taxon>Thermotogae</taxon>
        <taxon>Thermotogales</taxon>
        <taxon>Fervidobacteriaceae</taxon>
        <taxon>Fervidobacterium</taxon>
    </lineage>
</organism>
<evidence type="ECO:0000256" key="2">
    <source>
        <dbReference type="ARBA" id="ARBA00022705"/>
    </source>
</evidence>
<dbReference type="GO" id="GO:0009432">
    <property type="term" value="P:SOS response"/>
    <property type="evidence" value="ECO:0007669"/>
    <property type="project" value="UniProtKB-UniRule"/>
</dbReference>
<dbReference type="AlphaFoldDB" id="A0A172T1A7"/>
<evidence type="ECO:0000256" key="6">
    <source>
        <dbReference type="HAMAP-Rule" id="MF_00365"/>
    </source>
</evidence>
<dbReference type="InterPro" id="IPR042174">
    <property type="entry name" value="RecF_2"/>
</dbReference>
<keyword evidence="1 6" id="KW-0963">Cytoplasm</keyword>
<feature type="binding site" evidence="6">
    <location>
        <begin position="35"/>
        <end position="42"/>
    </location>
    <ligand>
        <name>ATP</name>
        <dbReference type="ChEBI" id="CHEBI:30616"/>
    </ligand>
</feature>
<dbReference type="GO" id="GO:0005524">
    <property type="term" value="F:ATP binding"/>
    <property type="evidence" value="ECO:0007669"/>
    <property type="project" value="UniProtKB-UniRule"/>
</dbReference>
<evidence type="ECO:0000256" key="5">
    <source>
        <dbReference type="ARBA" id="ARBA00023125"/>
    </source>
</evidence>
<dbReference type="GO" id="GO:0003697">
    <property type="term" value="F:single-stranded DNA binding"/>
    <property type="evidence" value="ECO:0007669"/>
    <property type="project" value="UniProtKB-UniRule"/>
</dbReference>
<keyword evidence="5 6" id="KW-0238">DNA-binding</keyword>
<dbReference type="PANTHER" id="PTHR32182:SF0">
    <property type="entry name" value="DNA REPLICATION AND REPAIR PROTEIN RECF"/>
    <property type="match status" value="1"/>
</dbReference>
<dbReference type="PANTHER" id="PTHR32182">
    <property type="entry name" value="DNA REPLICATION AND REPAIR PROTEIN RECF"/>
    <property type="match status" value="1"/>
</dbReference>
<comment type="similarity">
    <text evidence="6">Belongs to the RecF family.</text>
</comment>
<dbReference type="PATRIC" id="fig|93466.3.peg.146"/>
<feature type="domain" description="RecF/RecN/SMC N-terminal" evidence="7">
    <location>
        <begin position="8"/>
        <end position="327"/>
    </location>
</feature>
<sequence>MEKKRMVIKELTVKNFRNFSEHTVQFSDGINVIYGPNGSGKTSILEAVAYLSNPRSFRGARDYQILKVGEKHFEIKGRIVSGEEKHTIEIVYVQDDDKKEKVAYLDGSKVKRFRDIQEIFIAIPFSFRDYSMVDGGPAQRREFFDEIFSLLDLDYYETLRAYEKLLDERNEYLKQEPELIDREYLIETAKDLQIMADKIVEKREHMINELSKYLDKTFKIEYKSDFKGKNFLDYVDQDIAEKVTTVGPHSQDDYLLYYKDLLARHYASEGQKRLLYLSIVLAFKKLIEETKHYEPVFLFDEPFNVLDTHLLERFISNLSGQVIIASITPLLGAHNIGLTLEE</sequence>
<dbReference type="SUPFAM" id="SSF52540">
    <property type="entry name" value="P-loop containing nucleoside triphosphate hydrolases"/>
    <property type="match status" value="1"/>
</dbReference>
<dbReference type="Gene3D" id="3.40.50.300">
    <property type="entry name" value="P-loop containing nucleotide triphosphate hydrolases"/>
    <property type="match status" value="1"/>
</dbReference>
<dbReference type="InterPro" id="IPR027417">
    <property type="entry name" value="P-loop_NTPase"/>
</dbReference>
<reference evidence="8 9" key="1">
    <citation type="submission" date="2014-08" db="EMBL/GenBank/DDBJ databases">
        <title>Fervidobacterium pennivorans DYC genome.</title>
        <authorList>
            <person name="Wushke S."/>
        </authorList>
    </citation>
    <scope>NUCLEOTIDE SEQUENCE [LARGE SCALE GENOMIC DNA]</scope>
    <source>
        <strain evidence="8 9">DYC</strain>
    </source>
</reference>
<dbReference type="InterPro" id="IPR001238">
    <property type="entry name" value="DNA-binding_RecF"/>
</dbReference>
<evidence type="ECO:0000313" key="8">
    <source>
        <dbReference type="EMBL" id="ANE40712.1"/>
    </source>
</evidence>
<keyword evidence="3 6" id="KW-0547">Nucleotide-binding</keyword>
<proteinExistence type="inferred from homology"/>
<protein>
    <recommendedName>
        <fullName evidence="6">DNA replication and repair protein RecF</fullName>
    </recommendedName>
</protein>
<dbReference type="NCBIfam" id="TIGR00611">
    <property type="entry name" value="recf"/>
    <property type="match status" value="1"/>
</dbReference>
<accession>A0A172T1A7</accession>
<keyword evidence="6" id="KW-0227">DNA damage</keyword>
<keyword evidence="6" id="KW-0234">DNA repair</keyword>
<comment type="function">
    <text evidence="6">The RecF protein is involved in DNA metabolism; it is required for DNA replication and normal SOS inducibility. RecF binds preferentially to single-stranded, linear DNA. It also seems to bind ATP.</text>
</comment>
<evidence type="ECO:0000313" key="9">
    <source>
        <dbReference type="Proteomes" id="UP000077096"/>
    </source>
</evidence>
<evidence type="ECO:0000259" key="7">
    <source>
        <dbReference type="Pfam" id="PF02463"/>
    </source>
</evidence>
<dbReference type="Gene3D" id="1.20.1050.90">
    <property type="entry name" value="RecF/RecN/SMC, N-terminal domain"/>
    <property type="match status" value="1"/>
</dbReference>
<dbReference type="EMBL" id="CP011393">
    <property type="protein sequence ID" value="ANE40712.1"/>
    <property type="molecule type" value="Genomic_DNA"/>
</dbReference>
<keyword evidence="6" id="KW-0742">SOS response</keyword>
<dbReference type="Pfam" id="PF02463">
    <property type="entry name" value="SMC_N"/>
    <property type="match status" value="1"/>
</dbReference>
<gene>
    <name evidence="6" type="primary">recF</name>
    <name evidence="8" type="ORF">JM64_00735</name>
</gene>
<comment type="subcellular location">
    <subcellularLocation>
        <location evidence="6">Cytoplasm</location>
    </subcellularLocation>
</comment>
<dbReference type="KEGG" id="fng:JM64_00735"/>
<dbReference type="InterPro" id="IPR003395">
    <property type="entry name" value="RecF/RecN/SMC_N"/>
</dbReference>
<evidence type="ECO:0000256" key="1">
    <source>
        <dbReference type="ARBA" id="ARBA00022490"/>
    </source>
</evidence>
<dbReference type="GO" id="GO:0006302">
    <property type="term" value="P:double-strand break repair"/>
    <property type="evidence" value="ECO:0007669"/>
    <property type="project" value="TreeGrafter"/>
</dbReference>
<evidence type="ECO:0000256" key="3">
    <source>
        <dbReference type="ARBA" id="ARBA00022741"/>
    </source>
</evidence>
<evidence type="ECO:0000256" key="4">
    <source>
        <dbReference type="ARBA" id="ARBA00022840"/>
    </source>
</evidence>
<dbReference type="OrthoDB" id="9795626at2"/>
<dbReference type="GO" id="GO:0000731">
    <property type="term" value="P:DNA synthesis involved in DNA repair"/>
    <property type="evidence" value="ECO:0007669"/>
    <property type="project" value="TreeGrafter"/>
</dbReference>